<dbReference type="SMART" id="SM00091">
    <property type="entry name" value="PAS"/>
    <property type="match status" value="1"/>
</dbReference>
<keyword evidence="10" id="KW-1133">Transmembrane helix</keyword>
<dbReference type="Proteomes" id="UP000422764">
    <property type="component" value="Chromosome"/>
</dbReference>
<dbReference type="InterPro" id="IPR036890">
    <property type="entry name" value="HATPase_C_sf"/>
</dbReference>
<evidence type="ECO:0000256" key="9">
    <source>
        <dbReference type="SAM" id="Coils"/>
    </source>
</evidence>
<proteinExistence type="predicted"/>
<keyword evidence="8" id="KW-0902">Two-component regulatory system</keyword>
<reference evidence="12 13" key="1">
    <citation type="submission" date="2019-12" db="EMBL/GenBank/DDBJ databases">
        <title>Genome sequenceing of Clostridium bovifaecis.</title>
        <authorList>
            <person name="Yao Y."/>
        </authorList>
    </citation>
    <scope>NUCLEOTIDE SEQUENCE [LARGE SCALE GENOMIC DNA]</scope>
    <source>
        <strain evidence="12 13">BXX</strain>
    </source>
</reference>
<evidence type="ECO:0000256" key="7">
    <source>
        <dbReference type="ARBA" id="ARBA00022840"/>
    </source>
</evidence>
<keyword evidence="9" id="KW-0175">Coiled coil</keyword>
<dbReference type="PANTHER" id="PTHR43711">
    <property type="entry name" value="TWO-COMPONENT HISTIDINE KINASE"/>
    <property type="match status" value="1"/>
</dbReference>
<feature type="transmembrane region" description="Helical" evidence="10">
    <location>
        <begin position="181"/>
        <end position="203"/>
    </location>
</feature>
<keyword evidence="13" id="KW-1185">Reference proteome</keyword>
<evidence type="ECO:0000313" key="13">
    <source>
        <dbReference type="Proteomes" id="UP000422764"/>
    </source>
</evidence>
<dbReference type="InterPro" id="IPR035965">
    <property type="entry name" value="PAS-like_dom_sf"/>
</dbReference>
<dbReference type="SUPFAM" id="SSF47384">
    <property type="entry name" value="Homodimeric domain of signal transducing histidine kinase"/>
    <property type="match status" value="1"/>
</dbReference>
<dbReference type="FunFam" id="3.30.565.10:FF:000037">
    <property type="entry name" value="Hybrid sensor histidine kinase/response regulator"/>
    <property type="match status" value="1"/>
</dbReference>
<keyword evidence="6" id="KW-0418">Kinase</keyword>
<keyword evidence="10" id="KW-0472">Membrane</keyword>
<feature type="transmembrane region" description="Helical" evidence="10">
    <location>
        <begin position="45"/>
        <end position="66"/>
    </location>
</feature>
<sequence>MMFFDKTTFKNLVKFKNMAHTAIINLVGLSVISGILIYMGFKNYLLFHSAVEIFSSLIGFGILVIAINTYKNSKNNSFMILGIAYGFIGVLDIVHALAYKGMGVFNSSMPLVDIPTQLWISARYMESISILIACILLRKSNKILRPRAILGRYMVISVVLLLSIIRWRIFPQCLIEGAGLTSFKIASEYIISLILFFSIVFLFKAKNYLDLSVFTYMHLSLITTIISEIMFTLYNHPYGLFNMIGHIFKVLSFIFIYKSVIEIGLKNPYKLLFNQLKEASDDLERKSFELDNASRRLQIQNQQRKYMEQILISNEQCYDLLIDSSREAIFVHMGGKIIFANEGLTKIIGAVDLKDVIGRSVLDLIPKDLRNKINKIMEERYNGVKAKSCYETKLVHDTGNTIDVEADSTYFSYKGMPAILTVVRDITEKKEVEKLKVDFEESRKRLSETLEFNKLITEFFSNISHELKTPLNVILGAVQVLKLYSRDDMPMYDMHKKYLKIMKQNCYRLLRLVNNLIDMSKIDSGFFKLHLSNYNIVSIVEDITLSVADYVENRGVSLIFDTDVEEKMMACDPDKIERIMLNLLSNAIKFTNPGDEIIVNMMDKEDYILISVKDTGIGIPEDKLQTIFERFRQIDKTIKRNREGSGIGLSLVKSLIELHEGDIRINSKLGEGSEFIIELPVKALIDEDSKDSSIMYESKVERIDIEFSDIYA</sequence>
<feature type="transmembrane region" description="Helical" evidence="10">
    <location>
        <begin position="215"/>
        <end position="234"/>
    </location>
</feature>
<feature type="transmembrane region" description="Helical" evidence="10">
    <location>
        <begin position="149"/>
        <end position="169"/>
    </location>
</feature>
<dbReference type="GO" id="GO:0000155">
    <property type="term" value="F:phosphorelay sensor kinase activity"/>
    <property type="evidence" value="ECO:0007669"/>
    <property type="project" value="InterPro"/>
</dbReference>
<dbReference type="Pfam" id="PF17159">
    <property type="entry name" value="MASE3"/>
    <property type="match status" value="1"/>
</dbReference>
<dbReference type="InterPro" id="IPR050736">
    <property type="entry name" value="Sensor_HK_Regulatory"/>
</dbReference>
<dbReference type="PROSITE" id="PS50109">
    <property type="entry name" value="HIS_KIN"/>
    <property type="match status" value="1"/>
</dbReference>
<keyword evidence="4" id="KW-0808">Transferase</keyword>
<dbReference type="Pfam" id="PF00512">
    <property type="entry name" value="HisKA"/>
    <property type="match status" value="1"/>
</dbReference>
<dbReference type="InterPro" id="IPR000014">
    <property type="entry name" value="PAS"/>
</dbReference>
<dbReference type="AlphaFoldDB" id="A0A6I6EN18"/>
<dbReference type="GO" id="GO:0005524">
    <property type="term" value="F:ATP binding"/>
    <property type="evidence" value="ECO:0007669"/>
    <property type="project" value="UniProtKB-KW"/>
</dbReference>
<evidence type="ECO:0000256" key="10">
    <source>
        <dbReference type="SAM" id="Phobius"/>
    </source>
</evidence>
<dbReference type="Pfam" id="PF13426">
    <property type="entry name" value="PAS_9"/>
    <property type="match status" value="1"/>
</dbReference>
<dbReference type="Gene3D" id="3.30.565.10">
    <property type="entry name" value="Histidine kinase-like ATPase, C-terminal domain"/>
    <property type="match status" value="1"/>
</dbReference>
<keyword evidence="3" id="KW-0597">Phosphoprotein</keyword>
<dbReference type="CDD" id="cd00082">
    <property type="entry name" value="HisKA"/>
    <property type="match status" value="1"/>
</dbReference>
<feature type="transmembrane region" description="Helical" evidence="10">
    <location>
        <begin position="118"/>
        <end position="137"/>
    </location>
</feature>
<protein>
    <recommendedName>
        <fullName evidence="2">histidine kinase</fullName>
        <ecNumber evidence="2">2.7.13.3</ecNumber>
    </recommendedName>
</protein>
<feature type="coiled-coil region" evidence="9">
    <location>
        <begin position="276"/>
        <end position="303"/>
    </location>
</feature>
<dbReference type="InterPro" id="IPR003661">
    <property type="entry name" value="HisK_dim/P_dom"/>
</dbReference>
<feature type="transmembrane region" description="Helical" evidence="10">
    <location>
        <begin position="21"/>
        <end position="39"/>
    </location>
</feature>
<evidence type="ECO:0000256" key="6">
    <source>
        <dbReference type="ARBA" id="ARBA00022777"/>
    </source>
</evidence>
<dbReference type="Gene3D" id="1.10.287.130">
    <property type="match status" value="1"/>
</dbReference>
<evidence type="ECO:0000256" key="3">
    <source>
        <dbReference type="ARBA" id="ARBA00022553"/>
    </source>
</evidence>
<dbReference type="EMBL" id="CP046522">
    <property type="protein sequence ID" value="QGU93853.1"/>
    <property type="molecule type" value="Genomic_DNA"/>
</dbReference>
<dbReference type="Gene3D" id="3.30.450.20">
    <property type="entry name" value="PAS domain"/>
    <property type="match status" value="1"/>
</dbReference>
<dbReference type="NCBIfam" id="TIGR00229">
    <property type="entry name" value="sensory_box"/>
    <property type="match status" value="1"/>
</dbReference>
<dbReference type="CDD" id="cd16922">
    <property type="entry name" value="HATPase_EvgS-ArcB-TorS-like"/>
    <property type="match status" value="1"/>
</dbReference>
<name>A0A6I6EN18_9CLOT</name>
<keyword evidence="10" id="KW-0812">Transmembrane</keyword>
<feature type="transmembrane region" description="Helical" evidence="10">
    <location>
        <begin position="78"/>
        <end position="98"/>
    </location>
</feature>
<evidence type="ECO:0000259" key="11">
    <source>
        <dbReference type="PROSITE" id="PS50109"/>
    </source>
</evidence>
<evidence type="ECO:0000256" key="2">
    <source>
        <dbReference type="ARBA" id="ARBA00012438"/>
    </source>
</evidence>
<dbReference type="PRINTS" id="PR00344">
    <property type="entry name" value="BCTRLSENSOR"/>
</dbReference>
<organism evidence="12 13">
    <name type="scientific">Clostridium bovifaecis</name>
    <dbReference type="NCBI Taxonomy" id="2184719"/>
    <lineage>
        <taxon>Bacteria</taxon>
        <taxon>Bacillati</taxon>
        <taxon>Bacillota</taxon>
        <taxon>Clostridia</taxon>
        <taxon>Eubacteriales</taxon>
        <taxon>Clostridiaceae</taxon>
        <taxon>Clostridium</taxon>
    </lineage>
</organism>
<feature type="domain" description="Histidine kinase" evidence="11">
    <location>
        <begin position="462"/>
        <end position="683"/>
    </location>
</feature>
<dbReference type="InterPro" id="IPR033425">
    <property type="entry name" value="MASE3"/>
</dbReference>
<accession>A0A6I6EN18</accession>
<dbReference type="SMART" id="SM00388">
    <property type="entry name" value="HisKA"/>
    <property type="match status" value="1"/>
</dbReference>
<evidence type="ECO:0000256" key="4">
    <source>
        <dbReference type="ARBA" id="ARBA00022679"/>
    </source>
</evidence>
<dbReference type="EC" id="2.7.13.3" evidence="2"/>
<comment type="catalytic activity">
    <reaction evidence="1">
        <text>ATP + protein L-histidine = ADP + protein N-phospho-L-histidine.</text>
        <dbReference type="EC" id="2.7.13.3"/>
    </reaction>
</comment>
<dbReference type="SUPFAM" id="SSF55785">
    <property type="entry name" value="PYP-like sensor domain (PAS domain)"/>
    <property type="match status" value="1"/>
</dbReference>
<dbReference type="InterPro" id="IPR004358">
    <property type="entry name" value="Sig_transdc_His_kin-like_C"/>
</dbReference>
<dbReference type="PANTHER" id="PTHR43711:SF26">
    <property type="entry name" value="SENSOR HISTIDINE KINASE RCSC"/>
    <property type="match status" value="1"/>
</dbReference>
<dbReference type="SMART" id="SM00387">
    <property type="entry name" value="HATPase_c"/>
    <property type="match status" value="1"/>
</dbReference>
<dbReference type="InterPro" id="IPR036097">
    <property type="entry name" value="HisK_dim/P_sf"/>
</dbReference>
<dbReference type="Pfam" id="PF02518">
    <property type="entry name" value="HATPase_c"/>
    <property type="match status" value="1"/>
</dbReference>
<evidence type="ECO:0000256" key="1">
    <source>
        <dbReference type="ARBA" id="ARBA00000085"/>
    </source>
</evidence>
<evidence type="ECO:0000313" key="12">
    <source>
        <dbReference type="EMBL" id="QGU93853.1"/>
    </source>
</evidence>
<keyword evidence="5" id="KW-0547">Nucleotide-binding</keyword>
<dbReference type="SUPFAM" id="SSF55874">
    <property type="entry name" value="ATPase domain of HSP90 chaperone/DNA topoisomerase II/histidine kinase"/>
    <property type="match status" value="1"/>
</dbReference>
<dbReference type="CDD" id="cd00130">
    <property type="entry name" value="PAS"/>
    <property type="match status" value="1"/>
</dbReference>
<keyword evidence="7" id="KW-0067">ATP-binding</keyword>
<gene>
    <name evidence="12" type="ORF">GOM49_00780</name>
</gene>
<dbReference type="InterPro" id="IPR003594">
    <property type="entry name" value="HATPase_dom"/>
</dbReference>
<evidence type="ECO:0000256" key="5">
    <source>
        <dbReference type="ARBA" id="ARBA00022741"/>
    </source>
</evidence>
<dbReference type="InterPro" id="IPR005467">
    <property type="entry name" value="His_kinase_dom"/>
</dbReference>
<evidence type="ECO:0000256" key="8">
    <source>
        <dbReference type="ARBA" id="ARBA00023012"/>
    </source>
</evidence>